<dbReference type="GO" id="GO:0009247">
    <property type="term" value="P:glycolipid biosynthetic process"/>
    <property type="evidence" value="ECO:0007669"/>
    <property type="project" value="InterPro"/>
</dbReference>
<evidence type="ECO:0000313" key="11">
    <source>
        <dbReference type="EMBL" id="KAK8388813.1"/>
    </source>
</evidence>
<keyword evidence="3" id="KW-0808">Transferase</keyword>
<comment type="caution">
    <text evidence="11">The sequence shown here is derived from an EMBL/GenBank/DDBJ whole genome shotgun (WGS) entry which is preliminary data.</text>
</comment>
<dbReference type="InterPro" id="IPR009729">
    <property type="entry name" value="Gal-3-0_sulfotransfrase"/>
</dbReference>
<evidence type="ECO:0000256" key="9">
    <source>
        <dbReference type="ARBA" id="ARBA00023180"/>
    </source>
</evidence>
<name>A0AAW0TM42_SCYPA</name>
<organism evidence="11 12">
    <name type="scientific">Scylla paramamosain</name>
    <name type="common">Mud crab</name>
    <dbReference type="NCBI Taxonomy" id="85552"/>
    <lineage>
        <taxon>Eukaryota</taxon>
        <taxon>Metazoa</taxon>
        <taxon>Ecdysozoa</taxon>
        <taxon>Arthropoda</taxon>
        <taxon>Crustacea</taxon>
        <taxon>Multicrustacea</taxon>
        <taxon>Malacostraca</taxon>
        <taxon>Eumalacostraca</taxon>
        <taxon>Eucarida</taxon>
        <taxon>Decapoda</taxon>
        <taxon>Pleocyemata</taxon>
        <taxon>Brachyura</taxon>
        <taxon>Eubrachyura</taxon>
        <taxon>Portunoidea</taxon>
        <taxon>Portunidae</taxon>
        <taxon>Portuninae</taxon>
        <taxon>Scylla</taxon>
    </lineage>
</organism>
<accession>A0AAW0TM42</accession>
<dbReference type="Proteomes" id="UP001487740">
    <property type="component" value="Unassembled WGS sequence"/>
</dbReference>
<feature type="region of interest" description="Disordered" evidence="10">
    <location>
        <begin position="384"/>
        <end position="406"/>
    </location>
</feature>
<evidence type="ECO:0000256" key="6">
    <source>
        <dbReference type="ARBA" id="ARBA00022989"/>
    </source>
</evidence>
<keyword evidence="12" id="KW-1185">Reference proteome</keyword>
<evidence type="ECO:0000256" key="4">
    <source>
        <dbReference type="ARBA" id="ARBA00022692"/>
    </source>
</evidence>
<dbReference type="GO" id="GO:0000139">
    <property type="term" value="C:Golgi membrane"/>
    <property type="evidence" value="ECO:0007669"/>
    <property type="project" value="UniProtKB-SubCell"/>
</dbReference>
<dbReference type="Gene3D" id="3.40.50.300">
    <property type="entry name" value="P-loop containing nucleotide triphosphate hydrolases"/>
    <property type="match status" value="1"/>
</dbReference>
<protein>
    <recommendedName>
        <fullName evidence="13">Galactosylceramide sulfotransferase</fullName>
    </recommendedName>
</protein>
<evidence type="ECO:0000256" key="8">
    <source>
        <dbReference type="ARBA" id="ARBA00023136"/>
    </source>
</evidence>
<keyword evidence="5" id="KW-0735">Signal-anchor</keyword>
<evidence type="ECO:0000256" key="5">
    <source>
        <dbReference type="ARBA" id="ARBA00022968"/>
    </source>
</evidence>
<evidence type="ECO:0000256" key="7">
    <source>
        <dbReference type="ARBA" id="ARBA00023034"/>
    </source>
</evidence>
<dbReference type="InterPro" id="IPR027417">
    <property type="entry name" value="P-loop_NTPase"/>
</dbReference>
<dbReference type="PANTHER" id="PTHR14647">
    <property type="entry name" value="GALACTOSE-3-O-SULFOTRANSFERASE"/>
    <property type="match status" value="1"/>
</dbReference>
<dbReference type="GO" id="GO:0001733">
    <property type="term" value="F:galactosylceramide sulfotransferase activity"/>
    <property type="evidence" value="ECO:0007669"/>
    <property type="project" value="InterPro"/>
</dbReference>
<dbReference type="PANTHER" id="PTHR14647:SF87">
    <property type="entry name" value="PUTATIVE-RELATED"/>
    <property type="match status" value="1"/>
</dbReference>
<evidence type="ECO:0000256" key="2">
    <source>
        <dbReference type="ARBA" id="ARBA00008124"/>
    </source>
</evidence>
<evidence type="ECO:0008006" key="13">
    <source>
        <dbReference type="Google" id="ProtNLM"/>
    </source>
</evidence>
<proteinExistence type="inferred from homology"/>
<keyword evidence="6" id="KW-1133">Transmembrane helix</keyword>
<dbReference type="AlphaFoldDB" id="A0AAW0TM42"/>
<dbReference type="EMBL" id="JARAKH010000028">
    <property type="protein sequence ID" value="KAK8388813.1"/>
    <property type="molecule type" value="Genomic_DNA"/>
</dbReference>
<comment type="subcellular location">
    <subcellularLocation>
        <location evidence="1">Golgi apparatus membrane</location>
        <topology evidence="1">Single-pass type II membrane protein</topology>
    </subcellularLocation>
</comment>
<evidence type="ECO:0000256" key="1">
    <source>
        <dbReference type="ARBA" id="ARBA00004323"/>
    </source>
</evidence>
<keyword evidence="8" id="KW-0472">Membrane</keyword>
<evidence type="ECO:0000313" key="12">
    <source>
        <dbReference type="Proteomes" id="UP001487740"/>
    </source>
</evidence>
<gene>
    <name evidence="11" type="ORF">O3P69_020644</name>
</gene>
<reference evidence="11 12" key="1">
    <citation type="submission" date="2023-03" db="EMBL/GenBank/DDBJ databases">
        <title>High-quality genome of Scylla paramamosain provides insights in environmental adaptation.</title>
        <authorList>
            <person name="Zhang L."/>
        </authorList>
    </citation>
    <scope>NUCLEOTIDE SEQUENCE [LARGE SCALE GENOMIC DNA]</scope>
    <source>
        <strain evidence="11">LZ_2023a</strain>
        <tissue evidence="11">Muscle</tissue>
    </source>
</reference>
<evidence type="ECO:0000256" key="10">
    <source>
        <dbReference type="SAM" id="MobiDB-lite"/>
    </source>
</evidence>
<dbReference type="Pfam" id="PF06990">
    <property type="entry name" value="Gal-3-0_sulfotr"/>
    <property type="match status" value="1"/>
</dbReference>
<comment type="similarity">
    <text evidence="2">Belongs to the galactose-3-O-sulfotransferase family.</text>
</comment>
<keyword evidence="4" id="KW-0812">Transmembrane</keyword>
<evidence type="ECO:0000256" key="3">
    <source>
        <dbReference type="ARBA" id="ARBA00022679"/>
    </source>
</evidence>
<sequence>MRMPLPVHTWSEVHILFSLVKMSALNQAVAAAAAEAVVRHFLAGVVPIFIWFTSNAFVSVARRRPFRWRRSKDGLGIAVFTAADVSPQAQHQSGDVRGGSCDAPVQLFLAQESDAVLNKNILFRYGDKHNLHFALPEVGNYFGGGKHTFKAAMVRSSPLNKVTPNIFAIHTKWDHVEVKKVMPEDTLFVTIVREPTALFQSVFSYSMRERVLGLTLDQYVRQVNFKQDRSFGYLGYNQMILDFGMPLEDVNNLTAVREMVRWADEQFGLVLVMERMEESLVLLAEYLCWELSDVLVLRVNSLREKFKPSISEEAWQALQQKLTPDYMLYNHFLERFNLQVEAFGQARMAAAVAKLQELMALLISTCNFVSKEASELREGQKPWSDKVSVQSRESSSHLAPAHQLFH</sequence>
<keyword evidence="9" id="KW-0325">Glycoprotein</keyword>
<keyword evidence="7" id="KW-0333">Golgi apparatus</keyword>
<feature type="compositionally biased region" description="Polar residues" evidence="10">
    <location>
        <begin position="387"/>
        <end position="397"/>
    </location>
</feature>